<dbReference type="AlphaFoldDB" id="A0AAT9FRL1"/>
<feature type="active site" description="Proton donor" evidence="18">
    <location>
        <position position="511"/>
    </location>
</feature>
<dbReference type="Gene3D" id="3.20.20.60">
    <property type="entry name" value="Phosphoenolpyruvate-binding domains"/>
    <property type="match status" value="1"/>
</dbReference>
<keyword evidence="10 17" id="KW-0762">Sugar transport</keyword>
<evidence type="ECO:0000256" key="6">
    <source>
        <dbReference type="ARBA" id="ARBA00012232"/>
    </source>
</evidence>
<evidence type="ECO:0000256" key="2">
    <source>
        <dbReference type="ARBA" id="ARBA00001946"/>
    </source>
</evidence>
<dbReference type="InterPro" id="IPR006318">
    <property type="entry name" value="PTS_EI-like"/>
</dbReference>
<comment type="function">
    <text evidence="3 17">General (non sugar-specific) component of the phosphoenolpyruvate-dependent sugar phosphotransferase system (sugar PTS). This major carbohydrate active-transport system catalyzes the phosphorylation of incoming sugar substrates concomitantly with their translocation across the cell membrane. Enzyme I transfers the phosphoryl group from phosphoenolpyruvate (PEP) to the phosphoryl carrier protein (HPr).</text>
</comment>
<keyword evidence="15 17" id="KW-0460">Magnesium</keyword>
<dbReference type="InterPro" id="IPR024692">
    <property type="entry name" value="PTS_EI"/>
</dbReference>
<evidence type="ECO:0000256" key="20">
    <source>
        <dbReference type="PIRSR" id="PIRSR000732-3"/>
    </source>
</evidence>
<dbReference type="SUPFAM" id="SSF47831">
    <property type="entry name" value="Enzyme I of the PEP:sugar phosphotransferase system HPr-binding (sub)domain"/>
    <property type="match status" value="1"/>
</dbReference>
<dbReference type="PIRSF" id="PIRSF000732">
    <property type="entry name" value="PTS_enzyme_I"/>
    <property type="match status" value="1"/>
</dbReference>
<evidence type="ECO:0000256" key="14">
    <source>
        <dbReference type="ARBA" id="ARBA00022777"/>
    </source>
</evidence>
<dbReference type="InterPro" id="IPR040442">
    <property type="entry name" value="Pyrv_kinase-like_dom_sf"/>
</dbReference>
<evidence type="ECO:0000256" key="18">
    <source>
        <dbReference type="PIRSR" id="PIRSR000732-1"/>
    </source>
</evidence>
<feature type="active site" description="Tele-phosphohistidine intermediate" evidence="18">
    <location>
        <position position="198"/>
    </location>
</feature>
<dbReference type="InterPro" id="IPR008731">
    <property type="entry name" value="PTS_EIN"/>
</dbReference>
<sequence length="587" mass="64863">MHVQSEEIIIQGSPGSPGISFGPVHVMARGFSAPDVYEINEDQIAREQNRFEQALEITKGQLDQLRTHIENLSGEEEGKIFDAHLMVLEDKTLLRRVSNAISERRQNAEYAFYAVMQTFLEAMRRVNDSYLRERAADIDDVCQRVLRNFQLDTDAPAADRPDHQHILVAYDLSPSDTASIDRNHVLGFATEQGSVNSHTAILARSLGIPAIVGLEGAVIDIKTLSDGILDGYNGTLILNPTAETVKTYQEKLNRKKLALKELDILREEETTTSDGHRITLSANIEFTNELPMVKQSGAEGVGLFRTEFYLLDGGEMPDEFQQEKVYSEVAKAVAPHLSIIRTLDAGGDKIPAEPLSHPEPNPFLGWRGIRVSLTRKALFKEQLRAVLRASTSGKLGVMFPMISGISEVLAAKELLKESMDELDKAGVPFDPNIEVGVMIEIPSAAMMANEIAKEVDFLSIGTNDLIQYTVAVDRVNHYVSHLYKPTHPAVFRLMDITVRAAKDNGIWTGVCGEMAGQLAITPLLVGLGIDELSVGAHMVPSIKKAVRSLSQSECSEMMKEVLKARTSPEIAALSENMARRYYPELIE</sequence>
<dbReference type="SUPFAM" id="SSF51621">
    <property type="entry name" value="Phosphoenolpyruvate/pyruvate domain"/>
    <property type="match status" value="1"/>
</dbReference>
<accession>A0AAT9FRL1</accession>
<evidence type="ECO:0000256" key="9">
    <source>
        <dbReference type="ARBA" id="ARBA00022490"/>
    </source>
</evidence>
<dbReference type="InterPro" id="IPR036637">
    <property type="entry name" value="Phosphohistidine_dom_sf"/>
</dbReference>
<dbReference type="PANTHER" id="PTHR46244:SF3">
    <property type="entry name" value="PHOSPHOENOLPYRUVATE-PROTEIN PHOSPHOTRANSFERASE"/>
    <property type="match status" value="1"/>
</dbReference>
<reference evidence="24" key="1">
    <citation type="submission" date="2024-07" db="EMBL/GenBank/DDBJ databases">
        <title>Complete genome sequence of Verrucomicrobiaceae bacterium NT6N.</title>
        <authorList>
            <person name="Huang C."/>
            <person name="Takami H."/>
            <person name="Hamasaki K."/>
        </authorList>
    </citation>
    <scope>NUCLEOTIDE SEQUENCE</scope>
    <source>
        <strain evidence="24">NT6N</strain>
    </source>
</reference>
<feature type="binding site" evidence="19">
    <location>
        <begin position="463"/>
        <end position="464"/>
    </location>
    <ligand>
        <name>phosphoenolpyruvate</name>
        <dbReference type="ChEBI" id="CHEBI:58702"/>
    </ligand>
</feature>
<feature type="domain" description="Phosphotransferase system enzyme I N-terminal" evidence="23">
    <location>
        <begin position="11"/>
        <end position="134"/>
    </location>
</feature>
<dbReference type="PROSITE" id="PS00742">
    <property type="entry name" value="PEP_ENZYMES_2"/>
    <property type="match status" value="1"/>
</dbReference>
<proteinExistence type="inferred from homology"/>
<evidence type="ECO:0000256" key="15">
    <source>
        <dbReference type="ARBA" id="ARBA00022842"/>
    </source>
</evidence>
<evidence type="ECO:0000259" key="22">
    <source>
        <dbReference type="Pfam" id="PF02896"/>
    </source>
</evidence>
<dbReference type="InterPro" id="IPR000121">
    <property type="entry name" value="PEP_util_C"/>
</dbReference>
<keyword evidence="9 17" id="KW-0963">Cytoplasm</keyword>
<evidence type="ECO:0000256" key="5">
    <source>
        <dbReference type="ARBA" id="ARBA00007837"/>
    </source>
</evidence>
<evidence type="ECO:0000259" key="21">
    <source>
        <dbReference type="Pfam" id="PF00391"/>
    </source>
</evidence>
<dbReference type="InterPro" id="IPR023151">
    <property type="entry name" value="PEP_util_CS"/>
</dbReference>
<dbReference type="InterPro" id="IPR015813">
    <property type="entry name" value="Pyrv/PenolPyrv_kinase-like_dom"/>
</dbReference>
<evidence type="ECO:0000256" key="3">
    <source>
        <dbReference type="ARBA" id="ARBA00002728"/>
    </source>
</evidence>
<evidence type="ECO:0000256" key="11">
    <source>
        <dbReference type="ARBA" id="ARBA00022679"/>
    </source>
</evidence>
<feature type="domain" description="PEP-utilising enzyme C-terminal" evidence="22">
    <location>
        <begin position="262"/>
        <end position="549"/>
    </location>
</feature>
<dbReference type="InterPro" id="IPR036618">
    <property type="entry name" value="PtsI_HPr-bd_sf"/>
</dbReference>
<dbReference type="GO" id="GO:0046872">
    <property type="term" value="F:metal ion binding"/>
    <property type="evidence" value="ECO:0007669"/>
    <property type="project" value="UniProtKB-KW"/>
</dbReference>
<evidence type="ECO:0000256" key="16">
    <source>
        <dbReference type="ARBA" id="ARBA00033235"/>
    </source>
</evidence>
<feature type="binding site" evidence="20">
    <location>
        <position position="464"/>
    </location>
    <ligand>
        <name>Mg(2+)</name>
        <dbReference type="ChEBI" id="CHEBI:18420"/>
    </ligand>
</feature>
<dbReference type="Gene3D" id="3.50.30.10">
    <property type="entry name" value="Phosphohistidine domain"/>
    <property type="match status" value="1"/>
</dbReference>
<dbReference type="PANTHER" id="PTHR46244">
    <property type="entry name" value="PHOSPHOENOLPYRUVATE-PROTEIN PHOSPHOTRANSFERASE"/>
    <property type="match status" value="1"/>
</dbReference>
<evidence type="ECO:0000256" key="12">
    <source>
        <dbReference type="ARBA" id="ARBA00022683"/>
    </source>
</evidence>
<gene>
    <name evidence="24" type="ORF">NT6N_36950</name>
</gene>
<dbReference type="InterPro" id="IPR008279">
    <property type="entry name" value="PEP-util_enz_mobile_dom"/>
</dbReference>
<comment type="catalytic activity">
    <reaction evidence="1 17">
        <text>L-histidyl-[protein] + phosphoenolpyruvate = N(pros)-phospho-L-histidyl-[protein] + pyruvate</text>
        <dbReference type="Rhea" id="RHEA:23880"/>
        <dbReference type="Rhea" id="RHEA-COMP:9745"/>
        <dbReference type="Rhea" id="RHEA-COMP:9746"/>
        <dbReference type="ChEBI" id="CHEBI:15361"/>
        <dbReference type="ChEBI" id="CHEBI:29979"/>
        <dbReference type="ChEBI" id="CHEBI:58702"/>
        <dbReference type="ChEBI" id="CHEBI:64837"/>
        <dbReference type="EC" id="2.7.3.9"/>
    </reaction>
</comment>
<comment type="similarity">
    <text evidence="5 17">Belongs to the PEP-utilizing enzyme family.</text>
</comment>
<comment type="subcellular location">
    <subcellularLocation>
        <location evidence="4 17">Cytoplasm</location>
    </subcellularLocation>
</comment>
<dbReference type="GO" id="GO:0005737">
    <property type="term" value="C:cytoplasm"/>
    <property type="evidence" value="ECO:0007669"/>
    <property type="project" value="UniProtKB-SubCell"/>
</dbReference>
<evidence type="ECO:0000256" key="19">
    <source>
        <dbReference type="PIRSR" id="PIRSR000732-2"/>
    </source>
</evidence>
<name>A0AAT9FRL1_9BACT</name>
<protein>
    <recommendedName>
        <fullName evidence="7 17">Phosphoenolpyruvate-protein phosphotransferase</fullName>
        <ecNumber evidence="6 17">2.7.3.9</ecNumber>
    </recommendedName>
    <alternativeName>
        <fullName evidence="16 17">Phosphotransferase system, enzyme I</fullName>
    </alternativeName>
</protein>
<feature type="binding site" evidence="20">
    <location>
        <position position="440"/>
    </location>
    <ligand>
        <name>Mg(2+)</name>
        <dbReference type="ChEBI" id="CHEBI:18420"/>
    </ligand>
</feature>
<dbReference type="InterPro" id="IPR050499">
    <property type="entry name" value="PEP-utilizing_PTS_enzyme"/>
</dbReference>
<evidence type="ECO:0000259" key="23">
    <source>
        <dbReference type="Pfam" id="PF05524"/>
    </source>
</evidence>
<dbReference type="NCBIfam" id="TIGR01417">
    <property type="entry name" value="PTS_I_fam"/>
    <property type="match status" value="1"/>
</dbReference>
<evidence type="ECO:0000256" key="8">
    <source>
        <dbReference type="ARBA" id="ARBA00022448"/>
    </source>
</evidence>
<dbReference type="GO" id="GO:0016301">
    <property type="term" value="F:kinase activity"/>
    <property type="evidence" value="ECO:0007669"/>
    <property type="project" value="UniProtKB-KW"/>
</dbReference>
<dbReference type="SUPFAM" id="SSF52009">
    <property type="entry name" value="Phosphohistidine domain"/>
    <property type="match status" value="1"/>
</dbReference>
<evidence type="ECO:0000256" key="7">
    <source>
        <dbReference type="ARBA" id="ARBA00016544"/>
    </source>
</evidence>
<comment type="cofactor">
    <cofactor evidence="2 17 20">
        <name>Mg(2+)</name>
        <dbReference type="ChEBI" id="CHEBI:18420"/>
    </cofactor>
</comment>
<keyword evidence="11 17" id="KW-0808">Transferase</keyword>
<dbReference type="Pfam" id="PF05524">
    <property type="entry name" value="PEP-utilisers_N"/>
    <property type="match status" value="1"/>
</dbReference>
<dbReference type="Gene3D" id="1.10.274.10">
    <property type="entry name" value="PtsI, HPr-binding domain"/>
    <property type="match status" value="1"/>
</dbReference>
<dbReference type="Pfam" id="PF02896">
    <property type="entry name" value="PEP-utilizers_C"/>
    <property type="match status" value="1"/>
</dbReference>
<dbReference type="KEGG" id="osu:NT6N_36950"/>
<dbReference type="GO" id="GO:0009401">
    <property type="term" value="P:phosphoenolpyruvate-dependent sugar phosphotransferase system"/>
    <property type="evidence" value="ECO:0007669"/>
    <property type="project" value="UniProtKB-KW"/>
</dbReference>
<evidence type="ECO:0000313" key="24">
    <source>
        <dbReference type="EMBL" id="BDS08655.1"/>
    </source>
</evidence>
<keyword evidence="12 17" id="KW-0598">Phosphotransferase system</keyword>
<evidence type="ECO:0000256" key="4">
    <source>
        <dbReference type="ARBA" id="ARBA00004496"/>
    </source>
</evidence>
<dbReference type="EC" id="2.7.3.9" evidence="6 17"/>
<feature type="binding site" evidence="19">
    <location>
        <position position="305"/>
    </location>
    <ligand>
        <name>phosphoenolpyruvate</name>
        <dbReference type="ChEBI" id="CHEBI:58702"/>
    </ligand>
</feature>
<evidence type="ECO:0000256" key="13">
    <source>
        <dbReference type="ARBA" id="ARBA00022723"/>
    </source>
</evidence>
<feature type="binding site" evidence="19">
    <location>
        <position position="341"/>
    </location>
    <ligand>
        <name>phosphoenolpyruvate</name>
        <dbReference type="ChEBI" id="CHEBI:58702"/>
    </ligand>
</feature>
<dbReference type="PRINTS" id="PR01736">
    <property type="entry name" value="PHPHTRNFRASE"/>
</dbReference>
<dbReference type="GO" id="GO:0008965">
    <property type="term" value="F:phosphoenolpyruvate-protein phosphotransferase activity"/>
    <property type="evidence" value="ECO:0007669"/>
    <property type="project" value="UniProtKB-EC"/>
</dbReference>
<keyword evidence="13 17" id="KW-0479">Metal-binding</keyword>
<dbReference type="EMBL" id="AP026866">
    <property type="protein sequence ID" value="BDS08655.1"/>
    <property type="molecule type" value="Genomic_DNA"/>
</dbReference>
<organism evidence="24">
    <name type="scientific">Oceaniferula spumae</name>
    <dbReference type="NCBI Taxonomy" id="2979115"/>
    <lineage>
        <taxon>Bacteria</taxon>
        <taxon>Pseudomonadati</taxon>
        <taxon>Verrucomicrobiota</taxon>
        <taxon>Verrucomicrobiia</taxon>
        <taxon>Verrucomicrobiales</taxon>
        <taxon>Verrucomicrobiaceae</taxon>
        <taxon>Oceaniferula</taxon>
    </lineage>
</organism>
<dbReference type="Pfam" id="PF00391">
    <property type="entry name" value="PEP-utilizers"/>
    <property type="match status" value="1"/>
</dbReference>
<feature type="domain" description="PEP-utilising enzyme mobile" evidence="21">
    <location>
        <begin position="163"/>
        <end position="234"/>
    </location>
</feature>
<evidence type="ECO:0000256" key="10">
    <source>
        <dbReference type="ARBA" id="ARBA00022597"/>
    </source>
</evidence>
<keyword evidence="8 17" id="KW-0813">Transport</keyword>
<evidence type="ECO:0000256" key="17">
    <source>
        <dbReference type="PIRNR" id="PIRNR000732"/>
    </source>
</evidence>
<evidence type="ECO:0000256" key="1">
    <source>
        <dbReference type="ARBA" id="ARBA00000683"/>
    </source>
</evidence>
<keyword evidence="14 17" id="KW-0418">Kinase</keyword>
<feature type="binding site" evidence="19">
    <location>
        <position position="474"/>
    </location>
    <ligand>
        <name>phosphoenolpyruvate</name>
        <dbReference type="ChEBI" id="CHEBI:58702"/>
    </ligand>
</feature>